<gene>
    <name evidence="1" type="ORF">UFOPK3954_01523</name>
</gene>
<name>A0A6J7P1S4_9ZZZZ</name>
<reference evidence="1" key="1">
    <citation type="submission" date="2020-05" db="EMBL/GenBank/DDBJ databases">
        <authorList>
            <person name="Chiriac C."/>
            <person name="Salcher M."/>
            <person name="Ghai R."/>
            <person name="Kavagutti S V."/>
        </authorList>
    </citation>
    <scope>NUCLEOTIDE SEQUENCE</scope>
</reference>
<accession>A0A6J7P1S4</accession>
<dbReference type="AlphaFoldDB" id="A0A6J7P1S4"/>
<dbReference type="EMBL" id="CAFBON010000164">
    <property type="protein sequence ID" value="CAB4997109.1"/>
    <property type="molecule type" value="Genomic_DNA"/>
</dbReference>
<sequence length="102" mass="11215">MGSETTFPFGVKTKTSSGSRSTFSCSMNLAGSDWSSCQSMMRLSQSMSSTPLPCLYVQCAATPHSADWCISFVRICTSIVLPSWSTTVVWSDWYRLNFGIAM</sequence>
<evidence type="ECO:0000313" key="1">
    <source>
        <dbReference type="EMBL" id="CAB4997109.1"/>
    </source>
</evidence>
<protein>
    <submittedName>
        <fullName evidence="1">Unannotated protein</fullName>
    </submittedName>
</protein>
<organism evidence="1">
    <name type="scientific">freshwater metagenome</name>
    <dbReference type="NCBI Taxonomy" id="449393"/>
    <lineage>
        <taxon>unclassified sequences</taxon>
        <taxon>metagenomes</taxon>
        <taxon>ecological metagenomes</taxon>
    </lineage>
</organism>
<proteinExistence type="predicted"/>